<dbReference type="InterPro" id="IPR049163">
    <property type="entry name" value="Pif1-like_2B_dom"/>
</dbReference>
<protein>
    <recommendedName>
        <fullName evidence="1">DNA helicase Pif1-like 2B domain-containing protein</fullName>
    </recommendedName>
</protein>
<dbReference type="Proteomes" id="UP001177003">
    <property type="component" value="Chromosome 8"/>
</dbReference>
<dbReference type="AlphaFoldDB" id="A0AA35ZRS9"/>
<gene>
    <name evidence="2" type="ORF">LSALG_LOCUS36499</name>
</gene>
<dbReference type="GO" id="GO:0005657">
    <property type="term" value="C:replication fork"/>
    <property type="evidence" value="ECO:0007669"/>
    <property type="project" value="TreeGrafter"/>
</dbReference>
<accession>A0AA35ZRS9</accession>
<reference evidence="2" key="1">
    <citation type="submission" date="2023-04" db="EMBL/GenBank/DDBJ databases">
        <authorList>
            <person name="Vijverberg K."/>
            <person name="Xiong W."/>
            <person name="Schranz E."/>
        </authorList>
    </citation>
    <scope>NUCLEOTIDE SEQUENCE</scope>
</reference>
<dbReference type="EMBL" id="OX465084">
    <property type="protein sequence ID" value="CAI9297704.1"/>
    <property type="molecule type" value="Genomic_DNA"/>
</dbReference>
<evidence type="ECO:0000313" key="2">
    <source>
        <dbReference type="EMBL" id="CAI9297704.1"/>
    </source>
</evidence>
<keyword evidence="3" id="KW-1185">Reference proteome</keyword>
<feature type="domain" description="DNA helicase Pif1-like 2B" evidence="1">
    <location>
        <begin position="25"/>
        <end position="69"/>
    </location>
</feature>
<dbReference type="PANTHER" id="PTHR23274">
    <property type="entry name" value="DNA HELICASE-RELATED"/>
    <property type="match status" value="1"/>
</dbReference>
<dbReference type="SUPFAM" id="SSF52540">
    <property type="entry name" value="P-loop containing nucleoside triphosphate hydrolases"/>
    <property type="match status" value="1"/>
</dbReference>
<evidence type="ECO:0000259" key="1">
    <source>
        <dbReference type="Pfam" id="PF21530"/>
    </source>
</evidence>
<proteinExistence type="predicted"/>
<dbReference type="PANTHER" id="PTHR23274:SF48">
    <property type="entry name" value="ATP-DEPENDENT DNA HELICASE"/>
    <property type="match status" value="1"/>
</dbReference>
<evidence type="ECO:0000313" key="3">
    <source>
        <dbReference type="Proteomes" id="UP001177003"/>
    </source>
</evidence>
<dbReference type="InterPro" id="IPR027417">
    <property type="entry name" value="P-loop_NTPase"/>
</dbReference>
<sequence>MSSNSLCETETEDSFEESVYSPDVLNAFKAFGIPNHKLIVKKDVPIMLFCNIDQTRGLCNGTRLQIVRLGRHVIEAQIISGRFFNETTYIPRMKLTPSDLKILFRFQRMQFPIAVCFAMTINKSQRQSLSNVGFAVLSIDFLILKLSVPEERGLQMMKKLDIIWADLIHEAPKSSFLKLMLPPSSSIMLSIAVD</sequence>
<organism evidence="2 3">
    <name type="scientific">Lactuca saligna</name>
    <name type="common">Willowleaf lettuce</name>
    <dbReference type="NCBI Taxonomy" id="75948"/>
    <lineage>
        <taxon>Eukaryota</taxon>
        <taxon>Viridiplantae</taxon>
        <taxon>Streptophyta</taxon>
        <taxon>Embryophyta</taxon>
        <taxon>Tracheophyta</taxon>
        <taxon>Spermatophyta</taxon>
        <taxon>Magnoliopsida</taxon>
        <taxon>eudicotyledons</taxon>
        <taxon>Gunneridae</taxon>
        <taxon>Pentapetalae</taxon>
        <taxon>asterids</taxon>
        <taxon>campanulids</taxon>
        <taxon>Asterales</taxon>
        <taxon>Asteraceae</taxon>
        <taxon>Cichorioideae</taxon>
        <taxon>Cichorieae</taxon>
        <taxon>Lactucinae</taxon>
        <taxon>Lactuca</taxon>
    </lineage>
</organism>
<name>A0AA35ZRS9_LACSI</name>
<dbReference type="GO" id="GO:0006260">
    <property type="term" value="P:DNA replication"/>
    <property type="evidence" value="ECO:0007669"/>
    <property type="project" value="TreeGrafter"/>
</dbReference>
<dbReference type="Pfam" id="PF21530">
    <property type="entry name" value="Pif1_2B_dom"/>
    <property type="match status" value="1"/>
</dbReference>